<feature type="coiled-coil region" evidence="4">
    <location>
        <begin position="1120"/>
        <end position="1179"/>
    </location>
</feature>
<feature type="domain" description="NUA/TPR/MLP1-2-like" evidence="8">
    <location>
        <begin position="487"/>
        <end position="587"/>
    </location>
</feature>
<accession>A0AAD6SKG7</accession>
<dbReference type="Proteomes" id="UP001218188">
    <property type="component" value="Unassembled WGS sequence"/>
</dbReference>
<feature type="region of interest" description="Disordered" evidence="5">
    <location>
        <begin position="1068"/>
        <end position="1103"/>
    </location>
</feature>
<feature type="coiled-coil region" evidence="4">
    <location>
        <begin position="357"/>
        <end position="391"/>
    </location>
</feature>
<evidence type="ECO:0000259" key="8">
    <source>
        <dbReference type="Pfam" id="PF25785"/>
    </source>
</evidence>
<dbReference type="Pfam" id="PF07926">
    <property type="entry name" value="TPR_MLP1_2"/>
    <property type="match status" value="1"/>
</dbReference>
<keyword evidence="10" id="KW-1185">Reference proteome</keyword>
<sequence>MMKTRRKSKAAAAAAADPEHDPGSPTADDNQRLTVFIPSDVDLDTLSNLLPETSITSQSPEGIIELYRRLIDLASKLDVAVRERDEDRAEVERIEVEMDQALQDKESLTKELEGSSEALQAELKQVKQQRDELLTSQAALQAQISSLSTSQTSSSTEVDNLKHRVEDTEREKRDLVGVISRMKQDDSQRQEEIQNLRANLKEARQEHQTLESQVRELRSSETSTKLQLSQAEAERTNAELTAKSDEYSKHRRTKHAELVTLQANFDALTQTHASTQATLKALQSTHTAQTHQLTQALARVQDLTGQLADQEATYASEAKNLRRLVAMMEEREIKAKQVVDNIERDWADVGDKADRREAVLRDEVQRERKAREEAERRTEQLEEVLERMGRGDLPVPGPRALDFTTDGMMGLSPTVAMVSKAQKSGKTFTEVYADYVRLQDEFAKKCTEHLFCRNNARNTSAYSPRPPTLPRNSPRRWLIATRKRQLAQENSQKLARSTRENDLLQQQLTDLGRQIQNLLRELSRRDDPSIPSDADIEMLAAAPAETIDGVITNNLVLFQSIGQLQEQNQKLLKIVRELGDKMEGEERDYREAMEREQGEAVREAHEAMQELADQLERQKSSSDTIIKAYVKERDALKAMLARVEHGGAATNGMSGDANGFGEGLPPNSSDMAKELAEMQNQFETYRTEMGVDSVRLREELLTSQREVGQLGAALAKANARIEYLSGTSFTFFGIFAHLIGCFRPAQDEPGPVLHPRSNSSINGPGSTSNVVVPRRTCRLANGRIEQLRNECANLRAEKKIWEILTPHQQSVQGRLVEENKTLAMERSHLSDLMGNVQKMHNDLENSGANDRRRLENQVQMYEGQNQDLRVQLSLERDATRHVSLQKDIEVKELQTRLDKAVQDFSKTRESLVGAETSKMHLEQRVEELARQLQGNEEKLAVYERRSSVAGIAQHMDQDLSREQQLEAEVAELRSALKVTEVDLATARSHVQQFRQISEANEAALNSLDTTHEEYKSSTEAQIARHEEKLAAIQQELTQFNAKYNELQKSFDTERTAWTNDKKSSRIRLSSSAHLRSTRKVTAPLARTKSGSKKTAPSRTQAAEERYTQEVVAHAESIKAVDSLKKQLSKAQATARDHQTAAETAIAKLTTSESSWALQKDALDKEVSDLNRRCQDLTSQNSLLHQHLESLLRVRPSASGEGESADDTDTKLSELRSVVAYLRKEKEIVDLQLELSKQENTRPRFPRNENGQSKLLLRLHSTAELVERINQLNILRESNATLRTDCENHAKRSRELEAKLKQLSAQLNPAKEQARVAQAELEARASQMARLEEENRKWQERNTQLLSKYDRIDPAEVQSLKDEIEQLKTQVAAAESFKEEQEKAFQEQQTHTAAVENNLRTFRDTYAKNNEGFKARLGQMNAEKSAAAAEKQGLVTKIAALESEIKTLQESKASSDADKAYQQVASQAETIAALRTERDALLAEKSTWVATASAPAPAVSADVEEAQRLWEAQKAELTQARDAAQTEAKDSEKKYVDMKAAHDKLMARARQLAQAQHKAAETQAAAVAGCCRRVSPRSMPQNSKPLSTPREQRHPPAAPSAPPADVAALIAAAIAKHDEDLEKSRADEINAAVERGRAESASRAKVKDQQLVKAQKKVKDLEAQILAWQKEGVIPNPPTPSASTSSLSASAPAPVTPSTSTSDSASTAKPTGVARGGVPAMAARGGAPAVATRGAAPGATRGGPAARGAAPRARGNGLSIRGGATRAPPVASTSAAAPPADRAFRSWGPQNDLGRRARLTAQAEASLAKRLKSAEPAAKPPVTLRRPAPS</sequence>
<feature type="coiled-coil region" evidence="4">
    <location>
        <begin position="1643"/>
        <end position="1670"/>
    </location>
</feature>
<dbReference type="Gene3D" id="1.10.287.1490">
    <property type="match status" value="3"/>
</dbReference>
<evidence type="ECO:0000256" key="4">
    <source>
        <dbReference type="SAM" id="Coils"/>
    </source>
</evidence>
<keyword evidence="3" id="KW-0539">Nucleus</keyword>
<dbReference type="Pfam" id="PF25481">
    <property type="entry name" value="Nucleoprot-TPR"/>
    <property type="match status" value="1"/>
</dbReference>
<feature type="region of interest" description="Disordered" evidence="5">
    <location>
        <begin position="1671"/>
        <end position="1829"/>
    </location>
</feature>
<feature type="compositionally biased region" description="Basic and acidic residues" evidence="5">
    <location>
        <begin position="206"/>
        <end position="219"/>
    </location>
</feature>
<feature type="region of interest" description="Disordered" evidence="5">
    <location>
        <begin position="206"/>
        <end position="238"/>
    </location>
</feature>
<dbReference type="Pfam" id="PF25785">
    <property type="entry name" value="TPR"/>
    <property type="match status" value="1"/>
</dbReference>
<evidence type="ECO:0000313" key="9">
    <source>
        <dbReference type="EMBL" id="KAJ7029278.1"/>
    </source>
</evidence>
<dbReference type="PANTHER" id="PTHR18898:SF2">
    <property type="entry name" value="NUCLEOPROTEIN TPR"/>
    <property type="match status" value="1"/>
</dbReference>
<evidence type="ECO:0000259" key="7">
    <source>
        <dbReference type="Pfam" id="PF25481"/>
    </source>
</evidence>
<feature type="coiled-coil region" evidence="4">
    <location>
        <begin position="561"/>
        <end position="621"/>
    </location>
</feature>
<comment type="caution">
    <text evidence="9">The sequence shown here is derived from an EMBL/GenBank/DDBJ whole genome shotgun (WGS) entry which is preliminary data.</text>
</comment>
<dbReference type="GO" id="GO:0006606">
    <property type="term" value="P:protein import into nucleus"/>
    <property type="evidence" value="ECO:0007669"/>
    <property type="project" value="InterPro"/>
</dbReference>
<evidence type="ECO:0000256" key="2">
    <source>
        <dbReference type="ARBA" id="ARBA00023054"/>
    </source>
</evidence>
<feature type="coiled-coil region" evidence="4">
    <location>
        <begin position="487"/>
        <end position="521"/>
    </location>
</feature>
<protein>
    <recommendedName>
        <fullName evidence="11">Nucleoprotein TPR/MLP1 domain-containing protein</fullName>
    </recommendedName>
</protein>
<feature type="compositionally biased region" description="Low complexity" evidence="5">
    <location>
        <begin position="145"/>
        <end position="156"/>
    </location>
</feature>
<feature type="coiled-coil region" evidence="4">
    <location>
        <begin position="1502"/>
        <end position="1540"/>
    </location>
</feature>
<dbReference type="GO" id="GO:0017056">
    <property type="term" value="F:structural constituent of nuclear pore"/>
    <property type="evidence" value="ECO:0007669"/>
    <property type="project" value="TreeGrafter"/>
</dbReference>
<dbReference type="EMBL" id="JARJCM010000103">
    <property type="protein sequence ID" value="KAJ7029278.1"/>
    <property type="molecule type" value="Genomic_DNA"/>
</dbReference>
<evidence type="ECO:0008006" key="11">
    <source>
        <dbReference type="Google" id="ProtNLM"/>
    </source>
</evidence>
<feature type="region of interest" description="Disordered" evidence="5">
    <location>
        <begin position="145"/>
        <end position="169"/>
    </location>
</feature>
<feature type="domain" description="Nucleoprotein TPR/MLP1-2" evidence="6">
    <location>
        <begin position="1097"/>
        <end position="1190"/>
    </location>
</feature>
<proteinExistence type="predicted"/>
<evidence type="ECO:0000313" key="10">
    <source>
        <dbReference type="Proteomes" id="UP001218188"/>
    </source>
</evidence>
<evidence type="ECO:0000256" key="5">
    <source>
        <dbReference type="SAM" id="MobiDB-lite"/>
    </source>
</evidence>
<name>A0AAD6SKG7_9AGAR</name>
<dbReference type="InterPro" id="IPR057577">
    <property type="entry name" value="Nucleoprot-TPR/MLP1_dom"/>
</dbReference>
<feature type="domain" description="Nucleoprotein TPR/MPL1" evidence="7">
    <location>
        <begin position="228"/>
        <end position="286"/>
    </location>
</feature>
<feature type="compositionally biased region" description="Low complexity" evidence="5">
    <location>
        <begin position="1763"/>
        <end position="1780"/>
    </location>
</feature>
<evidence type="ECO:0000259" key="6">
    <source>
        <dbReference type="Pfam" id="PF07926"/>
    </source>
</evidence>
<comment type="subcellular location">
    <subcellularLocation>
        <location evidence="1">Nucleus</location>
    </subcellularLocation>
</comment>
<dbReference type="GO" id="GO:0006406">
    <property type="term" value="P:mRNA export from nucleus"/>
    <property type="evidence" value="ECO:0007669"/>
    <property type="project" value="TreeGrafter"/>
</dbReference>
<feature type="region of interest" description="Disordered" evidence="5">
    <location>
        <begin position="1"/>
        <end position="31"/>
    </location>
</feature>
<feature type="coiled-coil region" evidence="4">
    <location>
        <begin position="1430"/>
        <end position="1457"/>
    </location>
</feature>
<evidence type="ECO:0000256" key="3">
    <source>
        <dbReference type="ARBA" id="ARBA00023242"/>
    </source>
</evidence>
<gene>
    <name evidence="9" type="ORF">C8F04DRAFT_1237155</name>
</gene>
<feature type="coiled-coil region" evidence="4">
    <location>
        <begin position="777"/>
        <end position="804"/>
    </location>
</feature>
<dbReference type="GO" id="GO:0005643">
    <property type="term" value="C:nuclear pore"/>
    <property type="evidence" value="ECO:0007669"/>
    <property type="project" value="TreeGrafter"/>
</dbReference>
<organism evidence="9 10">
    <name type="scientific">Mycena alexandri</name>
    <dbReference type="NCBI Taxonomy" id="1745969"/>
    <lineage>
        <taxon>Eukaryota</taxon>
        <taxon>Fungi</taxon>
        <taxon>Dikarya</taxon>
        <taxon>Basidiomycota</taxon>
        <taxon>Agaricomycotina</taxon>
        <taxon>Agaricomycetes</taxon>
        <taxon>Agaricomycetidae</taxon>
        <taxon>Agaricales</taxon>
        <taxon>Marasmiineae</taxon>
        <taxon>Mycenaceae</taxon>
        <taxon>Mycena</taxon>
    </lineage>
</organism>
<feature type="compositionally biased region" description="Basic and acidic residues" evidence="5">
    <location>
        <begin position="159"/>
        <end position="169"/>
    </location>
</feature>
<feature type="compositionally biased region" description="Low complexity" evidence="5">
    <location>
        <begin position="1680"/>
        <end position="1754"/>
    </location>
</feature>
<feature type="coiled-coil region" evidence="4">
    <location>
        <begin position="851"/>
        <end position="982"/>
    </location>
</feature>
<feature type="coiled-coil region" evidence="4">
    <location>
        <begin position="1015"/>
        <end position="1049"/>
    </location>
</feature>
<keyword evidence="2 4" id="KW-0175">Coiled coil</keyword>
<dbReference type="InterPro" id="IPR057974">
    <property type="entry name" value="NUA/TPR/MLP1-2-like_dom"/>
</dbReference>
<reference evidence="9" key="1">
    <citation type="submission" date="2023-03" db="EMBL/GenBank/DDBJ databases">
        <title>Massive genome expansion in bonnet fungi (Mycena s.s.) driven by repeated elements and novel gene families across ecological guilds.</title>
        <authorList>
            <consortium name="Lawrence Berkeley National Laboratory"/>
            <person name="Harder C.B."/>
            <person name="Miyauchi S."/>
            <person name="Viragh M."/>
            <person name="Kuo A."/>
            <person name="Thoen E."/>
            <person name="Andreopoulos B."/>
            <person name="Lu D."/>
            <person name="Skrede I."/>
            <person name="Drula E."/>
            <person name="Henrissat B."/>
            <person name="Morin E."/>
            <person name="Kohler A."/>
            <person name="Barry K."/>
            <person name="LaButti K."/>
            <person name="Morin E."/>
            <person name="Salamov A."/>
            <person name="Lipzen A."/>
            <person name="Mereny Z."/>
            <person name="Hegedus B."/>
            <person name="Baldrian P."/>
            <person name="Stursova M."/>
            <person name="Weitz H."/>
            <person name="Taylor A."/>
            <person name="Grigoriev I.V."/>
            <person name="Nagy L.G."/>
            <person name="Martin F."/>
            <person name="Kauserud H."/>
        </authorList>
    </citation>
    <scope>NUCLEOTIDE SEQUENCE</scope>
    <source>
        <strain evidence="9">CBHHK200</strain>
    </source>
</reference>
<feature type="compositionally biased region" description="Polar residues" evidence="5">
    <location>
        <begin position="220"/>
        <end position="230"/>
    </location>
</feature>
<feature type="coiled-coil region" evidence="4">
    <location>
        <begin position="1278"/>
        <end position="1383"/>
    </location>
</feature>
<dbReference type="PANTHER" id="PTHR18898">
    <property type="entry name" value="NUCLEOPROTEIN TPR-RELATED"/>
    <property type="match status" value="1"/>
</dbReference>
<dbReference type="InterPro" id="IPR012929">
    <property type="entry name" value="Nucleoprot-TPR/MLP1-2_dom"/>
</dbReference>
<feature type="region of interest" description="Disordered" evidence="5">
    <location>
        <begin position="1574"/>
        <end position="1602"/>
    </location>
</feature>
<evidence type="ECO:0000256" key="1">
    <source>
        <dbReference type="ARBA" id="ARBA00004123"/>
    </source>
</evidence>